<comment type="similarity">
    <text evidence="1 7">Belongs to the thioredoxin family.</text>
</comment>
<dbReference type="PRINTS" id="PR00421">
    <property type="entry name" value="THIOREDOXIN"/>
</dbReference>
<feature type="compositionally biased region" description="Low complexity" evidence="8">
    <location>
        <begin position="1"/>
        <end position="14"/>
    </location>
</feature>
<keyword evidence="11" id="KW-1185">Reference proteome</keyword>
<dbReference type="PROSITE" id="PS00194">
    <property type="entry name" value="THIOREDOXIN_1"/>
    <property type="match status" value="1"/>
</dbReference>
<dbReference type="InterPro" id="IPR013766">
    <property type="entry name" value="Thioredoxin_domain"/>
</dbReference>
<organism evidence="10 11">
    <name type="scientific">Streptomyces pactum</name>
    <dbReference type="NCBI Taxonomy" id="68249"/>
    <lineage>
        <taxon>Bacteria</taxon>
        <taxon>Bacillati</taxon>
        <taxon>Actinomycetota</taxon>
        <taxon>Actinomycetes</taxon>
        <taxon>Kitasatosporales</taxon>
        <taxon>Streptomycetaceae</taxon>
        <taxon>Streptomyces</taxon>
    </lineage>
</organism>
<feature type="region of interest" description="Disordered" evidence="8">
    <location>
        <begin position="1"/>
        <end position="22"/>
    </location>
</feature>
<evidence type="ECO:0000313" key="11">
    <source>
        <dbReference type="Proteomes" id="UP000807371"/>
    </source>
</evidence>
<dbReference type="PROSITE" id="PS51352">
    <property type="entry name" value="THIOREDOXIN_2"/>
    <property type="match status" value="1"/>
</dbReference>
<evidence type="ECO:0000256" key="1">
    <source>
        <dbReference type="ARBA" id="ARBA00008987"/>
    </source>
</evidence>
<reference evidence="10 11" key="1">
    <citation type="submission" date="2020-09" db="EMBL/GenBank/DDBJ databases">
        <title>Biosynthesis of the nuclear factor of activated T cells inhibitor NFAT-133 and its congeners in Streptomyces pactum.</title>
        <authorList>
            <person name="Zhou W."/>
            <person name="Posri P."/>
            <person name="Abugrain M.E."/>
            <person name="Weisberg A.J."/>
            <person name="Chang J.H."/>
            <person name="Mahmud T."/>
        </authorList>
    </citation>
    <scope>NUCLEOTIDE SEQUENCE [LARGE SCALE GENOMIC DNA]</scope>
    <source>
        <strain evidence="10 11">ATCC 27456</strain>
    </source>
</reference>
<dbReference type="InterPro" id="IPR036249">
    <property type="entry name" value="Thioredoxin-like_sf"/>
</dbReference>
<dbReference type="PIRSF" id="PIRSF000077">
    <property type="entry name" value="Thioredoxin"/>
    <property type="match status" value="1"/>
</dbReference>
<name>A0ABS0NLE3_9ACTN</name>
<evidence type="ECO:0000256" key="8">
    <source>
        <dbReference type="SAM" id="MobiDB-lite"/>
    </source>
</evidence>
<dbReference type="RefSeq" id="WP_197989411.1">
    <property type="nucleotide sequence ID" value="NZ_JACYXC010000001.1"/>
</dbReference>
<sequence>MTAAATSRIAAARAPGTSRPVQATDATFAQEVLESDRPVLVEFTAAWCGPCRQLGPVLTRMAQEEAGRLKVVTIDVDHNPAITVAYGVLSTPTLMLFRDGEPVRSMVGARSQRRLLEELSDVLT</sequence>
<keyword evidence="3" id="KW-0249">Electron transport</keyword>
<evidence type="ECO:0000259" key="9">
    <source>
        <dbReference type="PROSITE" id="PS51352"/>
    </source>
</evidence>
<dbReference type="SUPFAM" id="SSF52833">
    <property type="entry name" value="Thioredoxin-like"/>
    <property type="match status" value="1"/>
</dbReference>
<evidence type="ECO:0000313" key="10">
    <source>
        <dbReference type="EMBL" id="MBH5335929.1"/>
    </source>
</evidence>
<dbReference type="Pfam" id="PF00085">
    <property type="entry name" value="Thioredoxin"/>
    <property type="match status" value="1"/>
</dbReference>
<comment type="caution">
    <text evidence="10">The sequence shown here is derived from an EMBL/GenBank/DDBJ whole genome shotgun (WGS) entry which is preliminary data.</text>
</comment>
<dbReference type="PANTHER" id="PTHR45663:SF11">
    <property type="entry name" value="GEO12009P1"/>
    <property type="match status" value="1"/>
</dbReference>
<dbReference type="InterPro" id="IPR017937">
    <property type="entry name" value="Thioredoxin_CS"/>
</dbReference>
<evidence type="ECO:0000256" key="2">
    <source>
        <dbReference type="ARBA" id="ARBA00022448"/>
    </source>
</evidence>
<keyword evidence="4" id="KW-1015">Disulfide bond</keyword>
<keyword evidence="5" id="KW-0676">Redox-active center</keyword>
<gene>
    <name evidence="10" type="primary">trxA</name>
    <name evidence="10" type="ORF">IHE55_14490</name>
</gene>
<dbReference type="EMBL" id="JACYXC010000001">
    <property type="protein sequence ID" value="MBH5335929.1"/>
    <property type="molecule type" value="Genomic_DNA"/>
</dbReference>
<evidence type="ECO:0000256" key="3">
    <source>
        <dbReference type="ARBA" id="ARBA00022982"/>
    </source>
</evidence>
<dbReference type="PANTHER" id="PTHR45663">
    <property type="entry name" value="GEO12009P1"/>
    <property type="match status" value="1"/>
</dbReference>
<accession>A0ABS0NLE3</accession>
<dbReference type="Proteomes" id="UP000807371">
    <property type="component" value="Unassembled WGS sequence"/>
</dbReference>
<evidence type="ECO:0000256" key="5">
    <source>
        <dbReference type="ARBA" id="ARBA00023284"/>
    </source>
</evidence>
<evidence type="ECO:0000256" key="7">
    <source>
        <dbReference type="PIRNR" id="PIRNR000077"/>
    </source>
</evidence>
<evidence type="ECO:0000256" key="6">
    <source>
        <dbReference type="NCBIfam" id="TIGR01068"/>
    </source>
</evidence>
<dbReference type="InterPro" id="IPR005746">
    <property type="entry name" value="Thioredoxin"/>
</dbReference>
<feature type="domain" description="Thioredoxin" evidence="9">
    <location>
        <begin position="1"/>
        <end position="124"/>
    </location>
</feature>
<proteinExistence type="inferred from homology"/>
<dbReference type="CDD" id="cd02947">
    <property type="entry name" value="TRX_family"/>
    <property type="match status" value="1"/>
</dbReference>
<dbReference type="Gene3D" id="3.40.30.10">
    <property type="entry name" value="Glutaredoxin"/>
    <property type="match status" value="1"/>
</dbReference>
<dbReference type="NCBIfam" id="TIGR01068">
    <property type="entry name" value="thioredoxin"/>
    <property type="match status" value="1"/>
</dbReference>
<protein>
    <recommendedName>
        <fullName evidence="6 7">Thioredoxin</fullName>
    </recommendedName>
</protein>
<evidence type="ECO:0000256" key="4">
    <source>
        <dbReference type="ARBA" id="ARBA00023157"/>
    </source>
</evidence>
<keyword evidence="2" id="KW-0813">Transport</keyword>